<feature type="transmembrane region" description="Helical" evidence="1">
    <location>
        <begin position="53"/>
        <end position="71"/>
    </location>
</feature>
<evidence type="ECO:0000256" key="1">
    <source>
        <dbReference type="SAM" id="Phobius"/>
    </source>
</evidence>
<feature type="transmembrane region" description="Helical" evidence="1">
    <location>
        <begin position="77"/>
        <end position="97"/>
    </location>
</feature>
<keyword evidence="3" id="KW-0378">Hydrolase</keyword>
<dbReference type="EMBL" id="LACI01002647">
    <property type="protein sequence ID" value="KJU81561.1"/>
    <property type="molecule type" value="Genomic_DNA"/>
</dbReference>
<dbReference type="PANTHER" id="PTHR42736:SF1">
    <property type="entry name" value="PROTEIN-GLUTAMINE GAMMA-GLUTAMYLTRANSFERASE"/>
    <property type="match status" value="1"/>
</dbReference>
<dbReference type="GO" id="GO:0008233">
    <property type="term" value="F:peptidase activity"/>
    <property type="evidence" value="ECO:0007669"/>
    <property type="project" value="UniProtKB-KW"/>
</dbReference>
<dbReference type="Proteomes" id="UP000033423">
    <property type="component" value="Unassembled WGS sequence"/>
</dbReference>
<proteinExistence type="predicted"/>
<evidence type="ECO:0000259" key="2">
    <source>
        <dbReference type="SMART" id="SM00460"/>
    </source>
</evidence>
<dbReference type="InterPro" id="IPR002931">
    <property type="entry name" value="Transglutaminase-like"/>
</dbReference>
<dbReference type="InterPro" id="IPR038765">
    <property type="entry name" value="Papain-like_cys_pep_sf"/>
</dbReference>
<keyword evidence="4" id="KW-1185">Reference proteome</keyword>
<dbReference type="Pfam" id="PF01841">
    <property type="entry name" value="Transglut_core"/>
    <property type="match status" value="1"/>
</dbReference>
<feature type="transmembrane region" description="Helical" evidence="1">
    <location>
        <begin position="128"/>
        <end position="145"/>
    </location>
</feature>
<keyword evidence="1" id="KW-0472">Membrane</keyword>
<feature type="domain" description="Transglutaminase-like" evidence="2">
    <location>
        <begin position="431"/>
        <end position="500"/>
    </location>
</feature>
<sequence>MKAAVPPLLIGLAFTFWGWHQQMLILSITLGVVFEAARLVPLRLDINQDRFKALVNLVIILSIVFLTYLYFSQSNKRVWIMPFLIWMPVLMTPILFAQYYSERGRIPTQSLFTLLRGRLNAGKDKDRDIDFSYVMLPILVISASISDDDSMLYFPGAALLYFWALYPERNRRFALVHWLCMGLIVSLIGFWGRYSIPYMESFIIDIESKLFYNHATYKSSDPALTRTQIGYVGRLKQSNRIVMKVAADASLLLINAVYDVYSSPNWNVSDKRFKLVMSEAKKDEPDKQRWTLAPSAPSTATHVLTVETTHTDDEATLAHPAGSTAINGLIARRVHVNGLGTLKVEREAGYLLYSIRYGSGTESTSMPGEADVVVTDKEKAAIDRFIDRYKLRGLNAGQLLYRLPLIFQSDYRYSLVNKDVVSGASALESFLMVTKSGHCEYYATATTLVLRALNVPARYVTGYLVSERSGKGQFVVRQRHAHAWSVAWHNGRWVDIDSTPATWLDYEEKESSFLQPFGDVFDHALFIVRKWLQEGGVKQSQHVVYAGFGVVLVYLLVRNRSLFALTMRVKRPLKGGVRRQGVDRAMSPFKELEGMIAQRAFPRQPWESILEWLERIRQSGQVVVPGEDLAKLVRLHYRLRFYPDLDSSKVLEELNKGVEEEKERMGNSAS</sequence>
<dbReference type="GO" id="GO:0006508">
    <property type="term" value="P:proteolysis"/>
    <property type="evidence" value="ECO:0007669"/>
    <property type="project" value="UniProtKB-KW"/>
</dbReference>
<gene>
    <name evidence="3" type="ORF">MBAV_006248</name>
</gene>
<dbReference type="Gene3D" id="3.10.620.30">
    <property type="match status" value="1"/>
</dbReference>
<organism evidence="3 4">
    <name type="scientific">Candidatus Magnetobacterium bavaricum</name>
    <dbReference type="NCBI Taxonomy" id="29290"/>
    <lineage>
        <taxon>Bacteria</taxon>
        <taxon>Pseudomonadati</taxon>
        <taxon>Nitrospirota</taxon>
        <taxon>Thermodesulfovibrionia</taxon>
        <taxon>Thermodesulfovibrionales</taxon>
        <taxon>Candidatus Magnetobacteriaceae</taxon>
        <taxon>Candidatus Magnetobacterium</taxon>
    </lineage>
</organism>
<comment type="caution">
    <text evidence="3">The sequence shown here is derived from an EMBL/GenBank/DDBJ whole genome shotgun (WGS) entry which is preliminary data.</text>
</comment>
<keyword evidence="1" id="KW-1133">Transmembrane helix</keyword>
<reference evidence="3 4" key="1">
    <citation type="submission" date="2015-02" db="EMBL/GenBank/DDBJ databases">
        <title>Single-cell genomics of uncultivated deep-branching MTB reveals a conserved set of magnetosome genes.</title>
        <authorList>
            <person name="Kolinko S."/>
            <person name="Richter M."/>
            <person name="Glockner F.O."/>
            <person name="Brachmann A."/>
            <person name="Schuler D."/>
        </authorList>
    </citation>
    <scope>NUCLEOTIDE SEQUENCE [LARGE SCALE GENOMIC DNA]</scope>
    <source>
        <strain evidence="3">TM-1</strain>
    </source>
</reference>
<dbReference type="SUPFAM" id="SSF54001">
    <property type="entry name" value="Cysteine proteinases"/>
    <property type="match status" value="1"/>
</dbReference>
<feature type="transmembrane region" description="Helical" evidence="1">
    <location>
        <begin position="20"/>
        <end position="41"/>
    </location>
</feature>
<evidence type="ECO:0000313" key="4">
    <source>
        <dbReference type="Proteomes" id="UP000033423"/>
    </source>
</evidence>
<dbReference type="PANTHER" id="PTHR42736">
    <property type="entry name" value="PROTEIN-GLUTAMINE GAMMA-GLUTAMYLTRANSFERASE"/>
    <property type="match status" value="1"/>
</dbReference>
<dbReference type="InterPro" id="IPR052901">
    <property type="entry name" value="Bact_TGase-like"/>
</dbReference>
<name>A0A0F3GI45_9BACT</name>
<keyword evidence="1" id="KW-0812">Transmembrane</keyword>
<keyword evidence="3" id="KW-0645">Protease</keyword>
<protein>
    <submittedName>
        <fullName evidence="3">Transglutaminase-like enzyme, predicted cysteine protease</fullName>
    </submittedName>
</protein>
<accession>A0A0F3GI45</accession>
<dbReference type="SMART" id="SM00460">
    <property type="entry name" value="TGc"/>
    <property type="match status" value="1"/>
</dbReference>
<feature type="transmembrane region" description="Helical" evidence="1">
    <location>
        <begin position="173"/>
        <end position="192"/>
    </location>
</feature>
<feature type="transmembrane region" description="Helical" evidence="1">
    <location>
        <begin position="151"/>
        <end position="166"/>
    </location>
</feature>
<dbReference type="AlphaFoldDB" id="A0A0F3GI45"/>
<evidence type="ECO:0000313" key="3">
    <source>
        <dbReference type="EMBL" id="KJU81561.1"/>
    </source>
</evidence>